<dbReference type="PROSITE" id="PS50885">
    <property type="entry name" value="HAMP"/>
    <property type="match status" value="1"/>
</dbReference>
<dbReference type="GO" id="GO:0005886">
    <property type="term" value="C:plasma membrane"/>
    <property type="evidence" value="ECO:0007669"/>
    <property type="project" value="UniProtKB-SubCell"/>
</dbReference>
<feature type="transmembrane region" description="Helical" evidence="17">
    <location>
        <begin position="14"/>
        <end position="36"/>
    </location>
</feature>
<dbReference type="NCBIfam" id="NF011874">
    <property type="entry name" value="PRK15347.1"/>
    <property type="match status" value="1"/>
</dbReference>
<feature type="modified residue" description="4-aspartylphosphate" evidence="15">
    <location>
        <position position="744"/>
    </location>
</feature>
<dbReference type="InterPro" id="IPR036641">
    <property type="entry name" value="HPT_dom_sf"/>
</dbReference>
<feature type="domain" description="Response regulatory" evidence="19">
    <location>
        <begin position="695"/>
        <end position="813"/>
    </location>
</feature>
<evidence type="ECO:0000256" key="13">
    <source>
        <dbReference type="ARBA" id="ARBA00023136"/>
    </source>
</evidence>
<dbReference type="GO" id="GO:0000155">
    <property type="term" value="F:phosphorelay sensor kinase activity"/>
    <property type="evidence" value="ECO:0007669"/>
    <property type="project" value="InterPro"/>
</dbReference>
<feature type="modified residue" description="Phosphohistidine" evidence="14">
    <location>
        <position position="871"/>
    </location>
</feature>
<dbReference type="SMART" id="SM00387">
    <property type="entry name" value="HATPase_c"/>
    <property type="match status" value="1"/>
</dbReference>
<organism evidence="22 23">
    <name type="scientific">Candidatus Regiella insecticola</name>
    <dbReference type="NCBI Taxonomy" id="138073"/>
    <lineage>
        <taxon>Bacteria</taxon>
        <taxon>Pseudomonadati</taxon>
        <taxon>Pseudomonadota</taxon>
        <taxon>Gammaproteobacteria</taxon>
        <taxon>Enterobacterales</taxon>
        <taxon>Enterobacteriaceae</taxon>
        <taxon>aphid secondary symbionts</taxon>
        <taxon>Candidatus Regiella</taxon>
    </lineage>
</organism>
<dbReference type="InterPro" id="IPR036097">
    <property type="entry name" value="HisK_dim/P_sf"/>
</dbReference>
<evidence type="ECO:0000256" key="5">
    <source>
        <dbReference type="ARBA" id="ARBA00022553"/>
    </source>
</evidence>
<dbReference type="Gene3D" id="3.30.565.10">
    <property type="entry name" value="Histidine kinase-like ATPase, C-terminal domain"/>
    <property type="match status" value="1"/>
</dbReference>
<evidence type="ECO:0000259" key="21">
    <source>
        <dbReference type="PROSITE" id="PS50894"/>
    </source>
</evidence>
<dbReference type="PANTHER" id="PTHR45339:SF1">
    <property type="entry name" value="HYBRID SIGNAL TRANSDUCTION HISTIDINE KINASE J"/>
    <property type="match status" value="1"/>
</dbReference>
<evidence type="ECO:0000259" key="18">
    <source>
        <dbReference type="PROSITE" id="PS50109"/>
    </source>
</evidence>
<keyword evidence="7 17" id="KW-0812">Transmembrane</keyword>
<comment type="subcellular location">
    <subcellularLocation>
        <location evidence="2">Cell inner membrane</location>
        <topology evidence="2">Multi-pass membrane protein</topology>
    </subcellularLocation>
</comment>
<dbReference type="CDD" id="cd17546">
    <property type="entry name" value="REC_hyHK_CKI1_RcsC-like"/>
    <property type="match status" value="1"/>
</dbReference>
<feature type="domain" description="Histidine kinase" evidence="18">
    <location>
        <begin position="407"/>
        <end position="619"/>
    </location>
</feature>
<evidence type="ECO:0000259" key="20">
    <source>
        <dbReference type="PROSITE" id="PS50885"/>
    </source>
</evidence>
<dbReference type="InterPro" id="IPR005467">
    <property type="entry name" value="His_kinase_dom"/>
</dbReference>
<evidence type="ECO:0000256" key="7">
    <source>
        <dbReference type="ARBA" id="ARBA00022692"/>
    </source>
</evidence>
<dbReference type="CDD" id="cd00082">
    <property type="entry name" value="HisKA"/>
    <property type="match status" value="1"/>
</dbReference>
<evidence type="ECO:0000256" key="15">
    <source>
        <dbReference type="PROSITE-ProRule" id="PRU00169"/>
    </source>
</evidence>
<accession>A0A6L2ZR71</accession>
<dbReference type="SMART" id="SM00448">
    <property type="entry name" value="REC"/>
    <property type="match status" value="1"/>
</dbReference>
<dbReference type="InterPro" id="IPR036890">
    <property type="entry name" value="HATPase_C_sf"/>
</dbReference>
<feature type="domain" description="HAMP" evidence="20">
    <location>
        <begin position="322"/>
        <end position="374"/>
    </location>
</feature>
<keyword evidence="8" id="KW-0547">Nucleotide-binding</keyword>
<dbReference type="InterPro" id="IPR003594">
    <property type="entry name" value="HATPase_dom"/>
</dbReference>
<dbReference type="SUPFAM" id="SSF47226">
    <property type="entry name" value="Histidine-containing phosphotransfer domain, HPT domain"/>
    <property type="match status" value="1"/>
</dbReference>
<keyword evidence="11 17" id="KW-1133">Transmembrane helix</keyword>
<dbReference type="InterPro" id="IPR004358">
    <property type="entry name" value="Sig_transdc_His_kin-like_C"/>
</dbReference>
<dbReference type="Gene3D" id="3.40.50.2300">
    <property type="match status" value="1"/>
</dbReference>
<dbReference type="InterPro" id="IPR008207">
    <property type="entry name" value="Sig_transdc_His_kin_Hpt_dom"/>
</dbReference>
<dbReference type="CDD" id="cd16922">
    <property type="entry name" value="HATPase_EvgS-ArcB-TorS-like"/>
    <property type="match status" value="1"/>
</dbReference>
<dbReference type="CDD" id="cd06225">
    <property type="entry name" value="HAMP"/>
    <property type="match status" value="1"/>
</dbReference>
<dbReference type="Gene3D" id="6.10.340.10">
    <property type="match status" value="1"/>
</dbReference>
<dbReference type="InterPro" id="IPR001789">
    <property type="entry name" value="Sig_transdc_resp-reg_receiver"/>
</dbReference>
<evidence type="ECO:0000259" key="19">
    <source>
        <dbReference type="PROSITE" id="PS50110"/>
    </source>
</evidence>
<keyword evidence="16" id="KW-0175">Coiled coil</keyword>
<dbReference type="SUPFAM" id="SSF55874">
    <property type="entry name" value="ATPase domain of HSP90 chaperone/DNA topoisomerase II/histidine kinase"/>
    <property type="match status" value="1"/>
</dbReference>
<evidence type="ECO:0000256" key="12">
    <source>
        <dbReference type="ARBA" id="ARBA00023012"/>
    </source>
</evidence>
<evidence type="ECO:0000256" key="16">
    <source>
        <dbReference type="SAM" id="Coils"/>
    </source>
</evidence>
<evidence type="ECO:0000256" key="14">
    <source>
        <dbReference type="PROSITE-ProRule" id="PRU00110"/>
    </source>
</evidence>
<comment type="catalytic activity">
    <reaction evidence="1">
        <text>ATP + protein L-histidine = ADP + protein N-phospho-L-histidine.</text>
        <dbReference type="EC" id="2.7.13.3"/>
    </reaction>
</comment>
<dbReference type="AlphaFoldDB" id="A0A6L2ZR71"/>
<evidence type="ECO:0000256" key="1">
    <source>
        <dbReference type="ARBA" id="ARBA00000085"/>
    </source>
</evidence>
<dbReference type="InterPro" id="IPR003660">
    <property type="entry name" value="HAMP_dom"/>
</dbReference>
<feature type="domain" description="HPt" evidence="21">
    <location>
        <begin position="831"/>
        <end position="930"/>
    </location>
</feature>
<evidence type="ECO:0000256" key="10">
    <source>
        <dbReference type="ARBA" id="ARBA00022840"/>
    </source>
</evidence>
<evidence type="ECO:0000256" key="2">
    <source>
        <dbReference type="ARBA" id="ARBA00004429"/>
    </source>
</evidence>
<keyword evidence="12" id="KW-0902">Two-component regulatory system</keyword>
<reference evidence="22 23" key="1">
    <citation type="submission" date="2020-06" db="EMBL/GenBank/DDBJ databases">
        <title>The genome sequence of Candidatus Regiella insecticola strain Tut.</title>
        <authorList>
            <person name="Nikoh N."/>
            <person name="Tsuchida T."/>
            <person name="Koga R."/>
            <person name="Oshima K."/>
            <person name="Hattori M."/>
            <person name="Fukatsu T."/>
        </authorList>
    </citation>
    <scope>NUCLEOTIDE SEQUENCE [LARGE SCALE GENOMIC DNA]</scope>
    <source>
        <strain evidence="22 23">Tut</strain>
    </source>
</reference>
<dbReference type="PROSITE" id="PS50109">
    <property type="entry name" value="HIS_KIN"/>
    <property type="match status" value="1"/>
</dbReference>
<dbReference type="SUPFAM" id="SSF47384">
    <property type="entry name" value="Homodimeric domain of signal transducing histidine kinase"/>
    <property type="match status" value="1"/>
</dbReference>
<evidence type="ECO:0000256" key="17">
    <source>
        <dbReference type="SAM" id="Phobius"/>
    </source>
</evidence>
<evidence type="ECO:0000256" key="11">
    <source>
        <dbReference type="ARBA" id="ARBA00022989"/>
    </source>
</evidence>
<evidence type="ECO:0000256" key="3">
    <source>
        <dbReference type="ARBA" id="ARBA00012438"/>
    </source>
</evidence>
<dbReference type="PRINTS" id="PR00344">
    <property type="entry name" value="BCTRLSENSOR"/>
</dbReference>
<evidence type="ECO:0000256" key="4">
    <source>
        <dbReference type="ARBA" id="ARBA00022475"/>
    </source>
</evidence>
<dbReference type="FunFam" id="3.30.565.10:FF:000037">
    <property type="entry name" value="Hybrid sensor histidine kinase/response regulator"/>
    <property type="match status" value="1"/>
</dbReference>
<dbReference type="Pfam" id="PF01627">
    <property type="entry name" value="Hpt"/>
    <property type="match status" value="1"/>
</dbReference>
<dbReference type="SUPFAM" id="SSF52172">
    <property type="entry name" value="CheY-like"/>
    <property type="match status" value="1"/>
</dbReference>
<feature type="transmembrane region" description="Helical" evidence="17">
    <location>
        <begin position="304"/>
        <end position="324"/>
    </location>
</feature>
<keyword evidence="5 15" id="KW-0597">Phosphoprotein</keyword>
<dbReference type="Gene3D" id="1.20.120.160">
    <property type="entry name" value="HPT domain"/>
    <property type="match status" value="1"/>
</dbReference>
<dbReference type="EC" id="2.7.13.3" evidence="3"/>
<gene>
    <name evidence="22" type="primary">ssrA</name>
    <name evidence="22" type="ORF">RINTU1_29060</name>
</gene>
<keyword evidence="4" id="KW-1003">Cell membrane</keyword>
<dbReference type="EMBL" id="BLXO01000007">
    <property type="protein sequence ID" value="GFN47052.1"/>
    <property type="molecule type" value="Genomic_DNA"/>
</dbReference>
<feature type="coiled-coil region" evidence="16">
    <location>
        <begin position="373"/>
        <end position="400"/>
    </location>
</feature>
<dbReference type="Pfam" id="PF00512">
    <property type="entry name" value="HisKA"/>
    <property type="match status" value="1"/>
</dbReference>
<keyword evidence="13 17" id="KW-0472">Membrane</keyword>
<dbReference type="InterPro" id="IPR011006">
    <property type="entry name" value="CheY-like_superfamily"/>
</dbReference>
<comment type="caution">
    <text evidence="22">The sequence shown here is derived from an EMBL/GenBank/DDBJ whole genome shotgun (WGS) entry which is preliminary data.</text>
</comment>
<evidence type="ECO:0000256" key="9">
    <source>
        <dbReference type="ARBA" id="ARBA00022777"/>
    </source>
</evidence>
<keyword evidence="10" id="KW-0067">ATP-binding</keyword>
<dbReference type="Pfam" id="PF02518">
    <property type="entry name" value="HATPase_c"/>
    <property type="match status" value="1"/>
</dbReference>
<dbReference type="Proteomes" id="UP000504714">
    <property type="component" value="Unassembled WGS sequence"/>
</dbReference>
<dbReference type="PANTHER" id="PTHR45339">
    <property type="entry name" value="HYBRID SIGNAL TRANSDUCTION HISTIDINE KINASE J"/>
    <property type="match status" value="1"/>
</dbReference>
<dbReference type="PROSITE" id="PS50894">
    <property type="entry name" value="HPT"/>
    <property type="match status" value="1"/>
</dbReference>
<sequence length="930" mass="103605">MTFMENKSSLVTRLTLLLGATLVAIWLISIATNAFFSFENTRHRLIEDLTHVAILRADLSNQQFEGAERDARLLASRREHYQSQTETPQPLNNYDSFYIPLTGDSSCTSPERSNDCWIIQAYGAADQTYYLDSFIIDRSEGITLLPPQKISKDYFAKRRRELFQLPTFPIHSNVFWGSPVYTPNNGWHVSVAVSDDSGMLAGFALKLNGILSHGRVTEQKDINLLLDSNGELLPMSQQSAPAEQLNKILEQLSQMKLHDGWQQSEDYLIFRTQLNGPRWQQLVIYPRIGFAWEAAKPALHQLPFALAILVLLTLVLFFLLRYYLAIPLSNFVNIIGATGPDAMDARLPATRTDELGHIARAYNHLLDTLHEQYDTLELKVKERTLELAQAKQEAEQASRRKSLHLTTISHEIRTPLNGSLGAIELLQNTPLTPAQLRLADTARLCSFSLLGIINDLLDFSRIESGQMTLALEETALLPLLDQAMLAIQSSAMTKSLTLCTHVGENVPLKLQLDVLRLRQILINLLGNAVKFTQSGAITLRVERKKDKLYFIVQDTGCGIDAENQRKIFEPFFQTSSHGQGTGLGLAIACNLAKLMQGTLQLQSTPKVGTCFSLQLPLNETLSAPIFSGSLAAPSTLHPQLKAWGITCLPDDGNEDFADAELAYLPGRLYTHVKQRLFEYSLPTPSKLPLQPWQIKILLVDDAETNRDITGMMLRQLGHQVELAENGEQALQLGRQQRFDLVLMDIRMQGLDGLETTAQWRVDAKNLDSACMIAALTANASPAEKKRVCQAGMNEYLSKPATMGQLAELIDLATQFQLERDIPLLPQSVAPKPMLDLTDHQLSKKIKQALLMLVQKITESIDDTSALLHHLHTLKGCAGQAGLTELQNNAAELETCLHAGGAVTKKEVETLYQLISFHFDDVMNTTADKTD</sequence>
<evidence type="ECO:0000313" key="22">
    <source>
        <dbReference type="EMBL" id="GFN47052.1"/>
    </source>
</evidence>
<evidence type="ECO:0000256" key="6">
    <source>
        <dbReference type="ARBA" id="ARBA00022679"/>
    </source>
</evidence>
<dbReference type="CDD" id="cd00088">
    <property type="entry name" value="HPT"/>
    <property type="match status" value="1"/>
</dbReference>
<dbReference type="SMART" id="SM00304">
    <property type="entry name" value="HAMP"/>
    <property type="match status" value="1"/>
</dbReference>
<dbReference type="Pfam" id="PF00072">
    <property type="entry name" value="Response_reg"/>
    <property type="match status" value="1"/>
</dbReference>
<proteinExistence type="predicted"/>
<name>A0A6L2ZR71_9ENTR</name>
<evidence type="ECO:0000256" key="8">
    <source>
        <dbReference type="ARBA" id="ARBA00022741"/>
    </source>
</evidence>
<dbReference type="Gene3D" id="1.10.287.130">
    <property type="match status" value="1"/>
</dbReference>
<dbReference type="GO" id="GO:0005524">
    <property type="term" value="F:ATP binding"/>
    <property type="evidence" value="ECO:0007669"/>
    <property type="project" value="UniProtKB-KW"/>
</dbReference>
<keyword evidence="9 22" id="KW-0418">Kinase</keyword>
<keyword evidence="6" id="KW-0808">Transferase</keyword>
<evidence type="ECO:0000313" key="23">
    <source>
        <dbReference type="Proteomes" id="UP000504714"/>
    </source>
</evidence>
<protein>
    <recommendedName>
        <fullName evidence="3">histidine kinase</fullName>
        <ecNumber evidence="3">2.7.13.3</ecNumber>
    </recommendedName>
</protein>
<dbReference type="InterPro" id="IPR003661">
    <property type="entry name" value="HisK_dim/P_dom"/>
</dbReference>
<dbReference type="SMART" id="SM00388">
    <property type="entry name" value="HisKA"/>
    <property type="match status" value="1"/>
</dbReference>
<dbReference type="PROSITE" id="PS50110">
    <property type="entry name" value="RESPONSE_REGULATORY"/>
    <property type="match status" value="1"/>
</dbReference>